<protein>
    <recommendedName>
        <fullName evidence="1">FAD/NAD(P)-binding domain-containing protein</fullName>
    </recommendedName>
</protein>
<sequence length="413" mass="43291">MTSIPKTHNIIVVGAGWAGQGVCEALGAETPPNTVVTCIDARDTLSVGATWQFGLDGRAKPMEVPLSKTSAAKFLRKGTVQSVDYAAKHVNLQFGVLPYDHLVLACGAVSDPSPIPGLEDHCVDLTAKKDFANDIEKFLDAVEAGGKTRRVVISITKCPYKCPPLPFEVACLIDDAAKRRGKGVRDAVAITVTSPVPWPFGGPKAKKAFTEAMASKNITYLPDTQVVSVDEQDGRKCVSTSKEDLVADLVLATFPHRAPDFVKDLAKAKGSVPVDLRTNAVAGKDGVYCVGDACAALIPSAGVPIPKAGEFAYKGGLALGKRLAALVRGEEAPLPTERSARCVAETGGGEGITVGPNFDAAFADPENGKPAFAIEPHADGTTAKVAWIQGYLDRFAPDQGIVFEAGAPRNAES</sequence>
<feature type="domain" description="FAD/NAD(P)-binding" evidence="1">
    <location>
        <begin position="9"/>
        <end position="131"/>
    </location>
</feature>
<dbReference type="EMBL" id="HBIW01021635">
    <property type="protein sequence ID" value="CAE0703201.1"/>
    <property type="molecule type" value="Transcribed_RNA"/>
</dbReference>
<reference evidence="2" key="1">
    <citation type="submission" date="2021-01" db="EMBL/GenBank/DDBJ databases">
        <authorList>
            <person name="Corre E."/>
            <person name="Pelletier E."/>
            <person name="Niang G."/>
            <person name="Scheremetjew M."/>
            <person name="Finn R."/>
            <person name="Kale V."/>
            <person name="Holt S."/>
            <person name="Cochrane G."/>
            <person name="Meng A."/>
            <person name="Brown T."/>
            <person name="Cohen L."/>
        </authorList>
    </citation>
    <scope>NUCLEOTIDE SEQUENCE</scope>
    <source>
        <strain evidence="2">CCMP1756</strain>
    </source>
</reference>
<dbReference type="InterPro" id="IPR023753">
    <property type="entry name" value="FAD/NAD-binding_dom"/>
</dbReference>
<gene>
    <name evidence="2" type="ORF">PCAL00307_LOCUS18648</name>
    <name evidence="3" type="ORF">PECAL_1P29830</name>
</gene>
<evidence type="ECO:0000313" key="3">
    <source>
        <dbReference type="EMBL" id="CAH0366487.1"/>
    </source>
</evidence>
<evidence type="ECO:0000313" key="2">
    <source>
        <dbReference type="EMBL" id="CAE0703201.1"/>
    </source>
</evidence>
<evidence type="ECO:0000259" key="1">
    <source>
        <dbReference type="Pfam" id="PF07992"/>
    </source>
</evidence>
<organism evidence="2">
    <name type="scientific">Pelagomonas calceolata</name>
    <dbReference type="NCBI Taxonomy" id="35677"/>
    <lineage>
        <taxon>Eukaryota</taxon>
        <taxon>Sar</taxon>
        <taxon>Stramenopiles</taxon>
        <taxon>Ochrophyta</taxon>
        <taxon>Pelagophyceae</taxon>
        <taxon>Pelagomonadales</taxon>
        <taxon>Pelagomonadaceae</taxon>
        <taxon>Pelagomonas</taxon>
    </lineage>
</organism>
<dbReference type="OrthoDB" id="184214at2759"/>
<dbReference type="Gene3D" id="3.50.50.60">
    <property type="entry name" value="FAD/NAD(P)-binding domain"/>
    <property type="match status" value="2"/>
</dbReference>
<dbReference type="GO" id="GO:0016491">
    <property type="term" value="F:oxidoreductase activity"/>
    <property type="evidence" value="ECO:0007669"/>
    <property type="project" value="InterPro"/>
</dbReference>
<name>A0A7S4A4G0_9STRA</name>
<dbReference type="EMBL" id="CAKKNE010000001">
    <property type="protein sequence ID" value="CAH0366487.1"/>
    <property type="molecule type" value="Genomic_DNA"/>
</dbReference>
<reference evidence="3" key="2">
    <citation type="submission" date="2021-11" db="EMBL/GenBank/DDBJ databases">
        <authorList>
            <consortium name="Genoscope - CEA"/>
            <person name="William W."/>
        </authorList>
    </citation>
    <scope>NUCLEOTIDE SEQUENCE</scope>
</reference>
<dbReference type="InterPro" id="IPR036188">
    <property type="entry name" value="FAD/NAD-bd_sf"/>
</dbReference>
<dbReference type="PANTHER" id="PTHR43755:SF1">
    <property type="entry name" value="FAD-DEPENDENT PYRIDINE NUCLEOTIDE-DISULPHIDE OXIDOREDUCTASE"/>
    <property type="match status" value="1"/>
</dbReference>
<dbReference type="InterPro" id="IPR052541">
    <property type="entry name" value="SQRD"/>
</dbReference>
<dbReference type="PANTHER" id="PTHR43755">
    <property type="match status" value="1"/>
</dbReference>
<dbReference type="Proteomes" id="UP000789595">
    <property type="component" value="Unassembled WGS sequence"/>
</dbReference>
<keyword evidence="4" id="KW-1185">Reference proteome</keyword>
<dbReference type="AlphaFoldDB" id="A0A7S4A4G0"/>
<proteinExistence type="predicted"/>
<dbReference type="SUPFAM" id="SSF51905">
    <property type="entry name" value="FAD/NAD(P)-binding domain"/>
    <property type="match status" value="2"/>
</dbReference>
<dbReference type="Pfam" id="PF07992">
    <property type="entry name" value="Pyr_redox_2"/>
    <property type="match status" value="1"/>
</dbReference>
<accession>A0A7S4A4G0</accession>
<evidence type="ECO:0000313" key="4">
    <source>
        <dbReference type="Proteomes" id="UP000789595"/>
    </source>
</evidence>